<comment type="caution">
    <text evidence="1">The sequence shown here is derived from an EMBL/GenBank/DDBJ whole genome shotgun (WGS) entry which is preliminary data.</text>
</comment>
<organism evidence="1 2">
    <name type="scientific">Candidatus Kaiserbacteria bacterium RIFCSPHIGHO2_01_FULL_55_17</name>
    <dbReference type="NCBI Taxonomy" id="1798484"/>
    <lineage>
        <taxon>Bacteria</taxon>
        <taxon>Candidatus Kaiseribacteriota</taxon>
    </lineage>
</organism>
<dbReference type="AlphaFoldDB" id="A0A1F6D9I9"/>
<accession>A0A1F6D9I9</accession>
<sequence>MDVNKIPKQFCENVVVARSKEHFVLGMLAGESGSFFALSPEHFKRLVQNLTHQLDEYEKEFGTVDAQWIPGVQSPIQTKDVMGGKK</sequence>
<name>A0A1F6D9I9_9BACT</name>
<dbReference type="EMBL" id="MFKX01000007">
    <property type="protein sequence ID" value="OGG58076.1"/>
    <property type="molecule type" value="Genomic_DNA"/>
</dbReference>
<gene>
    <name evidence="1" type="ORF">A2853_01150</name>
</gene>
<evidence type="ECO:0000313" key="2">
    <source>
        <dbReference type="Proteomes" id="UP000177958"/>
    </source>
</evidence>
<evidence type="ECO:0008006" key="3">
    <source>
        <dbReference type="Google" id="ProtNLM"/>
    </source>
</evidence>
<protein>
    <recommendedName>
        <fullName evidence="3">DUF3467 domain-containing protein</fullName>
    </recommendedName>
</protein>
<dbReference type="Proteomes" id="UP000177958">
    <property type="component" value="Unassembled WGS sequence"/>
</dbReference>
<proteinExistence type="predicted"/>
<evidence type="ECO:0000313" key="1">
    <source>
        <dbReference type="EMBL" id="OGG58076.1"/>
    </source>
</evidence>
<reference evidence="1 2" key="1">
    <citation type="journal article" date="2016" name="Nat. Commun.">
        <title>Thousands of microbial genomes shed light on interconnected biogeochemical processes in an aquifer system.</title>
        <authorList>
            <person name="Anantharaman K."/>
            <person name="Brown C.T."/>
            <person name="Hug L.A."/>
            <person name="Sharon I."/>
            <person name="Castelle C.J."/>
            <person name="Probst A.J."/>
            <person name="Thomas B.C."/>
            <person name="Singh A."/>
            <person name="Wilkins M.J."/>
            <person name="Karaoz U."/>
            <person name="Brodie E.L."/>
            <person name="Williams K.H."/>
            <person name="Hubbard S.S."/>
            <person name="Banfield J.F."/>
        </authorList>
    </citation>
    <scope>NUCLEOTIDE SEQUENCE [LARGE SCALE GENOMIC DNA]</scope>
</reference>